<dbReference type="Proteomes" id="UP000595053">
    <property type="component" value="Chromosome"/>
</dbReference>
<sequence length="204" mass="22882">MTTPRRPAQLKPEQIELIEGDADTAATSELAHTSAQAIVPLGPGREEDPEVVERVLTLIREEGIDTIAESWVNSPEESLPGVLWRGFLLSEWIRRYPGEVEERYAAARQALGQAEPSKLEQVPAPRDVRAKWDKVFEGNFKGDFADVLRGSARLTDFLGRVQPTWIADDTHPMATEVTRRDTAMLRTAEEFRVAGERLMKGFLD</sequence>
<gene>
    <name evidence="1" type="ORF">INS88_01420</name>
</gene>
<protein>
    <submittedName>
        <fullName evidence="1">Uncharacterized protein</fullName>
    </submittedName>
</protein>
<proteinExistence type="predicted"/>
<dbReference type="AlphaFoldDB" id="A0A7M1QVL4"/>
<reference evidence="1 2" key="1">
    <citation type="submission" date="2020-10" db="EMBL/GenBank/DDBJ databases">
        <title>Trueperella pecoris sp. nov. isolated from bovine and porcine specimens.</title>
        <authorList>
            <person name="Schoenecker L."/>
            <person name="Schnydrig P."/>
            <person name="Brodard I."/>
            <person name="Thomann A."/>
            <person name="Hemphill A."/>
            <person name="Rodriguez-Campos S."/>
            <person name="Perreten V."/>
            <person name="Jores J."/>
            <person name="Kittl S."/>
        </authorList>
    </citation>
    <scope>NUCLEOTIDE SEQUENCE [LARGE SCALE GENOMIC DNA]</scope>
    <source>
        <strain evidence="1 2">15A0121</strain>
    </source>
</reference>
<organism evidence="1 2">
    <name type="scientific">Trueperella pecoris</name>
    <dbReference type="NCBI Taxonomy" id="2733571"/>
    <lineage>
        <taxon>Bacteria</taxon>
        <taxon>Bacillati</taxon>
        <taxon>Actinomycetota</taxon>
        <taxon>Actinomycetes</taxon>
        <taxon>Actinomycetales</taxon>
        <taxon>Actinomycetaceae</taxon>
        <taxon>Trueperella</taxon>
    </lineage>
</organism>
<evidence type="ECO:0000313" key="1">
    <source>
        <dbReference type="EMBL" id="QOR45916.1"/>
    </source>
</evidence>
<evidence type="ECO:0000313" key="2">
    <source>
        <dbReference type="Proteomes" id="UP000595053"/>
    </source>
</evidence>
<dbReference type="RefSeq" id="WP_197551360.1">
    <property type="nucleotide sequence ID" value="NZ_CP063213.1"/>
</dbReference>
<dbReference type="EMBL" id="CP063213">
    <property type="protein sequence ID" value="QOR45916.1"/>
    <property type="molecule type" value="Genomic_DNA"/>
</dbReference>
<keyword evidence="2" id="KW-1185">Reference proteome</keyword>
<name>A0A7M1QVL4_9ACTO</name>
<accession>A0A7M1QVL4</accession>